<dbReference type="Proteomes" id="UP001365542">
    <property type="component" value="Unassembled WGS sequence"/>
</dbReference>
<dbReference type="AlphaFoldDB" id="A0AAV9XDW2"/>
<gene>
    <name evidence="1" type="ORF">TWF694_009103</name>
</gene>
<name>A0AAV9XDW2_9PEZI</name>
<dbReference type="EMBL" id="JAVHJO010000005">
    <property type="protein sequence ID" value="KAK6540294.1"/>
    <property type="molecule type" value="Genomic_DNA"/>
</dbReference>
<accession>A0AAV9XDW2</accession>
<sequence>MTDVNRLLNPVVESSERILKTSAVAAVNVFDYRRGRMYINLYCQSESTTLYRMQYLYRNGTTPTSPTWKATPILDLSESPALNTPLAAVVHVNKSYTPFVHLFYVDRERYIREVMWIRGVMGYEGRVEGAGRVMRGSRLGVCRWWREGRDGVEEVYIRLFYQSETGQLQEHRGVFVYPTSTTSPPTSPSYADNTISASGSGSARTTILNIKTTWSPGPILNFPQSPPLQGTDLAFITPDPTHHNTVGYFQTTTGEIKQLTFDGKSWKISSDFTLSLPSGYSVLLGTGMAAAVVNIRGSRQARLFYVGIDERDTERRVVMKTVVSPAPYSYNYSYTSTVNAEENCNYSYGYINSEGNSFAGKVVSGGKVEGAGRIAAIQTDAGFYAWVGGGRGMVELVSPETRGEPFGEEGGKYARRVGVEGVEASWGDD</sequence>
<organism evidence="1 2">
    <name type="scientific">Orbilia ellipsospora</name>
    <dbReference type="NCBI Taxonomy" id="2528407"/>
    <lineage>
        <taxon>Eukaryota</taxon>
        <taxon>Fungi</taxon>
        <taxon>Dikarya</taxon>
        <taxon>Ascomycota</taxon>
        <taxon>Pezizomycotina</taxon>
        <taxon>Orbiliomycetes</taxon>
        <taxon>Orbiliales</taxon>
        <taxon>Orbiliaceae</taxon>
        <taxon>Orbilia</taxon>
    </lineage>
</organism>
<evidence type="ECO:0000313" key="2">
    <source>
        <dbReference type="Proteomes" id="UP001365542"/>
    </source>
</evidence>
<evidence type="ECO:0008006" key="3">
    <source>
        <dbReference type="Google" id="ProtNLM"/>
    </source>
</evidence>
<proteinExistence type="predicted"/>
<protein>
    <recommendedName>
        <fullName evidence="3">Fucose-specific lectin</fullName>
    </recommendedName>
</protein>
<keyword evidence="2" id="KW-1185">Reference proteome</keyword>
<dbReference type="Gene3D" id="2.120.10.70">
    <property type="entry name" value="Fucose-specific lectin"/>
    <property type="match status" value="2"/>
</dbReference>
<comment type="caution">
    <text evidence="1">The sequence shown here is derived from an EMBL/GenBank/DDBJ whole genome shotgun (WGS) entry which is preliminary data.</text>
</comment>
<evidence type="ECO:0000313" key="1">
    <source>
        <dbReference type="EMBL" id="KAK6540294.1"/>
    </source>
</evidence>
<dbReference type="SUPFAM" id="SSF89372">
    <property type="entry name" value="Fucose-specific lectin"/>
    <property type="match status" value="1"/>
</dbReference>
<reference evidence="1 2" key="1">
    <citation type="submission" date="2019-10" db="EMBL/GenBank/DDBJ databases">
        <authorList>
            <person name="Palmer J.M."/>
        </authorList>
    </citation>
    <scope>NUCLEOTIDE SEQUENCE [LARGE SCALE GENOMIC DNA]</scope>
    <source>
        <strain evidence="1 2">TWF694</strain>
    </source>
</reference>